<dbReference type="EMBL" id="CP046908">
    <property type="protein sequence ID" value="QGZ36253.1"/>
    <property type="molecule type" value="Genomic_DNA"/>
</dbReference>
<feature type="region of interest" description="Disordered" evidence="1">
    <location>
        <begin position="76"/>
        <end position="97"/>
    </location>
</feature>
<evidence type="ECO:0000313" key="3">
    <source>
        <dbReference type="EMBL" id="QGZ36253.1"/>
    </source>
</evidence>
<organism evidence="4 5">
    <name type="scientific">Stappia indica</name>
    <dbReference type="NCBI Taxonomy" id="538381"/>
    <lineage>
        <taxon>Bacteria</taxon>
        <taxon>Pseudomonadati</taxon>
        <taxon>Pseudomonadota</taxon>
        <taxon>Alphaproteobacteria</taxon>
        <taxon>Hyphomicrobiales</taxon>
        <taxon>Stappiaceae</taxon>
        <taxon>Stappia</taxon>
    </lineage>
</organism>
<feature type="transmembrane region" description="Helical" evidence="2">
    <location>
        <begin position="28"/>
        <end position="46"/>
    </location>
</feature>
<dbReference type="KEGG" id="siw:GH266_18220"/>
<proteinExistence type="predicted"/>
<dbReference type="EMBL" id="OBML01000006">
    <property type="protein sequence ID" value="SOC09435.1"/>
    <property type="molecule type" value="Genomic_DNA"/>
</dbReference>
<evidence type="ECO:0000313" key="5">
    <source>
        <dbReference type="Proteomes" id="UP000219331"/>
    </source>
</evidence>
<accession>A0A285SN94</accession>
<keyword evidence="2" id="KW-0472">Membrane</keyword>
<dbReference type="AlphaFoldDB" id="A0A285SN94"/>
<evidence type="ECO:0000313" key="4">
    <source>
        <dbReference type="EMBL" id="SOC09435.1"/>
    </source>
</evidence>
<keyword evidence="2" id="KW-0812">Transmembrane</keyword>
<dbReference type="Proteomes" id="UP000219331">
    <property type="component" value="Unassembled WGS sequence"/>
</dbReference>
<evidence type="ECO:0000313" key="6">
    <source>
        <dbReference type="Proteomes" id="UP000435648"/>
    </source>
</evidence>
<reference evidence="4 5" key="1">
    <citation type="submission" date="2017-08" db="EMBL/GenBank/DDBJ databases">
        <authorList>
            <person name="de Groot N.N."/>
        </authorList>
    </citation>
    <scope>NUCLEOTIDE SEQUENCE [LARGE SCALE GENOMIC DNA]</scope>
    <source>
        <strain evidence="4 5">USBA 352</strain>
    </source>
</reference>
<gene>
    <name evidence="3" type="ORF">GH266_18220</name>
    <name evidence="4" type="ORF">SAMN05421512_10639</name>
</gene>
<dbReference type="Proteomes" id="UP000435648">
    <property type="component" value="Chromosome"/>
</dbReference>
<evidence type="ECO:0000256" key="1">
    <source>
        <dbReference type="SAM" id="MobiDB-lite"/>
    </source>
</evidence>
<name>A0A285SN94_9HYPH</name>
<feature type="compositionally biased region" description="Pro residues" evidence="1">
    <location>
        <begin position="88"/>
        <end position="97"/>
    </location>
</feature>
<evidence type="ECO:0008006" key="7">
    <source>
        <dbReference type="Google" id="ProtNLM"/>
    </source>
</evidence>
<dbReference type="RefSeq" id="WP_067220602.1">
    <property type="nucleotide sequence ID" value="NZ_CP046908.1"/>
</dbReference>
<keyword evidence="5" id="KW-1185">Reference proteome</keyword>
<evidence type="ECO:0000256" key="2">
    <source>
        <dbReference type="SAM" id="Phobius"/>
    </source>
</evidence>
<reference evidence="3 6" key="2">
    <citation type="submission" date="2019-12" db="EMBL/GenBank/DDBJ databases">
        <title>The genome of Stappia indica PHM037.</title>
        <authorList>
            <person name="Kacar D."/>
            <person name="Galan B."/>
            <person name="Canedo L."/>
            <person name="Rodriguez P."/>
            <person name="de la Calle F."/>
            <person name="Garcia J.L."/>
        </authorList>
    </citation>
    <scope>NUCLEOTIDE SEQUENCE [LARGE SCALE GENOMIC DNA]</scope>
    <source>
        <strain evidence="3 6">PHM037</strain>
    </source>
</reference>
<sequence>MKLFVWAAAVVMILLGLATVWTPLPTGVPLIAGGLILILGSSRQATRWLRARRRRLLRLDEAFIWLEEKAPKGLTAALRRTRPRRKAPSPPAPTPTP</sequence>
<protein>
    <recommendedName>
        <fullName evidence="7">Transmembrane protein (PGPGW)</fullName>
    </recommendedName>
</protein>
<keyword evidence="2" id="KW-1133">Transmembrane helix</keyword>